<feature type="active site" description="Nucleophile" evidence="1">
    <location>
        <position position="227"/>
    </location>
</feature>
<evidence type="ECO:0000313" key="5">
    <source>
        <dbReference type="EMBL" id="CAG9993365.1"/>
    </source>
</evidence>
<sequence length="613" mass="66554">MSGAGSGSAVQPDDMDDDEALRYAIALSLQEPEKESPEPAKPEESQPDHGPQAAGNFSLRLLDRKAMEEARLQRLAAKRPRPDQETTPDDGDDVIEVPPPKKMKSTGTSTPKAPKAAPVSASSSAQPASSNYFPDGVVKRTWARGHPRASDDIKIEEVFQKEKLELALISSFQWDEEWMLSKVDLRRTKLLLLAFATNETQQQEMQANAPPNVRFCFPPMNGPGAMHSKLQLLKYPDQLRIVVPTGNLVPYDWGETGVMENMVFLIDLPRLGDAADHKPTQFSTELARFLTEAKVDDRMVDSLTSYDFSRTERLGFVYSIPGSHTNDLRRRTEGTYGMAVAALLRTNLGYCGLGNVVSSLGLATTSPIEVDSVVPANVGTCQSASLGSLTSDLITSIYNACQGDNGMKEYNARGTRKPAGASHSTPQLLRDHFRIYFPTEATVVNTRGGRGAAGTICVQAKWWRQPRFPTDLVRDCVSSRKGLLLHTKAIFVHAAEVADAPSHKASAWAYVGSANLSESAWGRLVKDSKTGKPKLNCRNWECGVVVPVLEANGKARPTTKGASAVATSSAGTEAGSRGSSNLGELFASTVPMPMLVPGRLYGPNEEPWFYADS</sequence>
<protein>
    <recommendedName>
        <fullName evidence="7">Tyrosyl-DNA phosphodiesterase 1</fullName>
    </recommendedName>
</protein>
<evidence type="ECO:0000256" key="2">
    <source>
        <dbReference type="PIRSR" id="PIRSR610347-2"/>
    </source>
</evidence>
<dbReference type="PANTHER" id="PTHR12415:SF4">
    <property type="entry name" value="TYROSYL-DNA PHOSPHODIESTERASE DOMAIN-CONTAINING PROTEIN"/>
    <property type="match status" value="1"/>
</dbReference>
<dbReference type="CDD" id="cd09122">
    <property type="entry name" value="PLDc_Tdp1_1"/>
    <property type="match status" value="1"/>
</dbReference>
<dbReference type="EMBL" id="CABFNO020001523">
    <property type="protein sequence ID" value="CAG9993365.1"/>
    <property type="molecule type" value="Genomic_DNA"/>
</dbReference>
<feature type="binding site" evidence="2">
    <location>
        <position position="229"/>
    </location>
    <ligand>
        <name>substrate</name>
    </ligand>
</feature>
<dbReference type="PANTHER" id="PTHR12415">
    <property type="entry name" value="TYROSYL-DNA PHOSPHODIESTERASE 1"/>
    <property type="match status" value="1"/>
</dbReference>
<dbReference type="CDD" id="cd09123">
    <property type="entry name" value="PLDc_Tdp1_2"/>
    <property type="match status" value="1"/>
</dbReference>
<feature type="region of interest" description="Disordered" evidence="4">
    <location>
        <begin position="556"/>
        <end position="578"/>
    </location>
</feature>
<keyword evidence="6" id="KW-1185">Reference proteome</keyword>
<feature type="compositionally biased region" description="Low complexity" evidence="4">
    <location>
        <begin position="111"/>
        <end position="129"/>
    </location>
</feature>
<dbReference type="GO" id="GO:0006281">
    <property type="term" value="P:DNA repair"/>
    <property type="evidence" value="ECO:0007669"/>
    <property type="project" value="InterPro"/>
</dbReference>
<dbReference type="InterPro" id="IPR003903">
    <property type="entry name" value="UIM_dom"/>
</dbReference>
<dbReference type="Proteomes" id="UP000754883">
    <property type="component" value="Unassembled WGS sequence"/>
</dbReference>
<feature type="compositionally biased region" description="Acidic residues" evidence="4">
    <location>
        <begin position="86"/>
        <end position="95"/>
    </location>
</feature>
<dbReference type="AlphaFoldDB" id="A0A9N9UNK6"/>
<feature type="site" description="Interaction with DNA" evidence="3">
    <location>
        <position position="517"/>
    </location>
</feature>
<dbReference type="GO" id="GO:0005634">
    <property type="term" value="C:nucleus"/>
    <property type="evidence" value="ECO:0007669"/>
    <property type="project" value="InterPro"/>
</dbReference>
<name>A0A9N9UNK6_9HYPO</name>
<feature type="compositionally biased region" description="Low complexity" evidence="4">
    <location>
        <begin position="558"/>
        <end position="578"/>
    </location>
</feature>
<evidence type="ECO:0008006" key="7">
    <source>
        <dbReference type="Google" id="ProtNLM"/>
    </source>
</evidence>
<dbReference type="Pfam" id="PF02809">
    <property type="entry name" value="UIM"/>
    <property type="match status" value="1"/>
</dbReference>
<dbReference type="GO" id="GO:0003690">
    <property type="term" value="F:double-stranded DNA binding"/>
    <property type="evidence" value="ECO:0007669"/>
    <property type="project" value="TreeGrafter"/>
</dbReference>
<dbReference type="GO" id="GO:0003697">
    <property type="term" value="F:single-stranded DNA binding"/>
    <property type="evidence" value="ECO:0007669"/>
    <property type="project" value="TreeGrafter"/>
</dbReference>
<dbReference type="SUPFAM" id="SSF56024">
    <property type="entry name" value="Phospholipase D/nuclease"/>
    <property type="match status" value="2"/>
</dbReference>
<evidence type="ECO:0000256" key="4">
    <source>
        <dbReference type="SAM" id="MobiDB-lite"/>
    </source>
</evidence>
<feature type="compositionally biased region" description="Basic and acidic residues" evidence="4">
    <location>
        <begin position="61"/>
        <end position="72"/>
    </location>
</feature>
<dbReference type="PROSITE" id="PS50330">
    <property type="entry name" value="UIM"/>
    <property type="match status" value="1"/>
</dbReference>
<evidence type="ECO:0000313" key="6">
    <source>
        <dbReference type="Proteomes" id="UP000754883"/>
    </source>
</evidence>
<dbReference type="Gene3D" id="3.30.870.10">
    <property type="entry name" value="Endonuclease Chain A"/>
    <property type="match status" value="2"/>
</dbReference>
<feature type="active site" description="Proton donor/acceptor" evidence="1">
    <location>
        <position position="486"/>
    </location>
</feature>
<evidence type="ECO:0000256" key="3">
    <source>
        <dbReference type="PIRSR" id="PIRSR610347-3"/>
    </source>
</evidence>
<evidence type="ECO:0000256" key="1">
    <source>
        <dbReference type="PIRSR" id="PIRSR610347-1"/>
    </source>
</evidence>
<gene>
    <name evidence="5" type="ORF">CBYS24578_00004206</name>
</gene>
<dbReference type="InterPro" id="IPR010347">
    <property type="entry name" value="Tdp1"/>
</dbReference>
<feature type="binding site" evidence="2">
    <location>
        <position position="488"/>
    </location>
    <ligand>
        <name>substrate</name>
    </ligand>
</feature>
<accession>A0A9N9UNK6</accession>
<dbReference type="GO" id="GO:0017005">
    <property type="term" value="F:3'-tyrosyl-DNA phosphodiesterase activity"/>
    <property type="evidence" value="ECO:0007669"/>
    <property type="project" value="TreeGrafter"/>
</dbReference>
<feature type="region of interest" description="Disordered" evidence="4">
    <location>
        <begin position="1"/>
        <end position="129"/>
    </location>
</feature>
<proteinExistence type="predicted"/>
<reference evidence="5" key="1">
    <citation type="submission" date="2021-10" db="EMBL/GenBank/DDBJ databases">
        <authorList>
            <person name="Piombo E."/>
        </authorList>
    </citation>
    <scope>NUCLEOTIDE SEQUENCE</scope>
</reference>
<dbReference type="SMART" id="SM00726">
    <property type="entry name" value="UIM"/>
    <property type="match status" value="1"/>
</dbReference>
<comment type="caution">
    <text evidence="5">The sequence shown here is derived from an EMBL/GenBank/DDBJ whole genome shotgun (WGS) entry which is preliminary data.</text>
</comment>
<dbReference type="Pfam" id="PF06087">
    <property type="entry name" value="Tyr-DNA_phospho"/>
    <property type="match status" value="1"/>
</dbReference>
<dbReference type="OrthoDB" id="47785at2759"/>
<feature type="compositionally biased region" description="Basic and acidic residues" evidence="4">
    <location>
        <begin position="31"/>
        <end position="47"/>
    </location>
</feature>
<organism evidence="5 6">
    <name type="scientific">Clonostachys byssicola</name>
    <dbReference type="NCBI Taxonomy" id="160290"/>
    <lineage>
        <taxon>Eukaryota</taxon>
        <taxon>Fungi</taxon>
        <taxon>Dikarya</taxon>
        <taxon>Ascomycota</taxon>
        <taxon>Pezizomycotina</taxon>
        <taxon>Sordariomycetes</taxon>
        <taxon>Hypocreomycetidae</taxon>
        <taxon>Hypocreales</taxon>
        <taxon>Bionectriaceae</taxon>
        <taxon>Clonostachys</taxon>
    </lineage>
</organism>